<keyword evidence="12" id="KW-1185">Reference proteome</keyword>
<keyword evidence="7 9" id="KW-0539">Nucleus</keyword>
<feature type="region of interest" description="Disordered" evidence="10">
    <location>
        <begin position="162"/>
        <end position="199"/>
    </location>
</feature>
<accession>A0A3N2PXI3</accession>
<keyword evidence="4 9" id="KW-0805">Transcription regulation</keyword>
<evidence type="ECO:0000256" key="5">
    <source>
        <dbReference type="ARBA" id="ARBA00023159"/>
    </source>
</evidence>
<gene>
    <name evidence="9" type="primary">MED19</name>
    <name evidence="11" type="ORF">SODALDRAFT_155181</name>
</gene>
<evidence type="ECO:0000256" key="9">
    <source>
        <dbReference type="RuleBase" id="RU364151"/>
    </source>
</evidence>
<evidence type="ECO:0000256" key="8">
    <source>
        <dbReference type="ARBA" id="ARBA00032018"/>
    </source>
</evidence>
<keyword evidence="5 9" id="KW-0010">Activator</keyword>
<feature type="region of interest" description="Disordered" evidence="10">
    <location>
        <begin position="1"/>
        <end position="81"/>
    </location>
</feature>
<name>A0A3N2PXI3_SODAK</name>
<dbReference type="InterPro" id="IPR013942">
    <property type="entry name" value="Mediator_Med19_fun"/>
</dbReference>
<feature type="region of interest" description="Disordered" evidence="10">
    <location>
        <begin position="267"/>
        <end position="365"/>
    </location>
</feature>
<evidence type="ECO:0000256" key="10">
    <source>
        <dbReference type="SAM" id="MobiDB-lite"/>
    </source>
</evidence>
<feature type="compositionally biased region" description="Acidic residues" evidence="10">
    <location>
        <begin position="178"/>
        <end position="187"/>
    </location>
</feature>
<proteinExistence type="inferred from homology"/>
<protein>
    <recommendedName>
        <fullName evidence="3 9">Mediator of RNA polymerase II transcription subunit 19</fullName>
    </recommendedName>
    <alternativeName>
        <fullName evidence="8 9">Mediator complex subunit 19</fullName>
    </alternativeName>
</protein>
<evidence type="ECO:0000256" key="4">
    <source>
        <dbReference type="ARBA" id="ARBA00023015"/>
    </source>
</evidence>
<sequence>MSFHPQTPQSPSQLSPGTSDLASSMNSTLTSITTNLPTPAHSVNGSTTHPSDMSQDFAMGEDTPHKRKRSIDDVGDREHKKAHIEDSRIGIEDIHLDVGEKYLLCQTQHRRQRFPQITEDLFEMFDLTGIAAEVAREKPDGEKNALRKTYKGHMKRLGVMGRFDSVKQPWEDPKQDVDESSEQDDAFDSNGQKKEKSKKEEYFGFGKIATIHDAEFWHGRSHLTAGLTPSVKASLNRAVAMAKGPIPAKQWDTTVLGDIAAPADPTKNAFGKATAPGTPIGTPGLTAAKPQQQPQGVPRPQRNTKKRGYGDSSFEGYGEGFPDDGYLTGDGDDRGGQKRQKKSAGTPQFPQNGTPRQAYGSGIGV</sequence>
<dbReference type="GO" id="GO:0016592">
    <property type="term" value="C:mediator complex"/>
    <property type="evidence" value="ECO:0007669"/>
    <property type="project" value="InterPro"/>
</dbReference>
<evidence type="ECO:0000256" key="3">
    <source>
        <dbReference type="ARBA" id="ARBA00019615"/>
    </source>
</evidence>
<evidence type="ECO:0000256" key="6">
    <source>
        <dbReference type="ARBA" id="ARBA00023163"/>
    </source>
</evidence>
<feature type="compositionally biased region" description="Low complexity" evidence="10">
    <location>
        <begin position="1"/>
        <end position="19"/>
    </location>
</feature>
<comment type="subcellular location">
    <subcellularLocation>
        <location evidence="1 9">Nucleus</location>
    </subcellularLocation>
</comment>
<dbReference type="EMBL" id="ML119054">
    <property type="protein sequence ID" value="ROT39239.1"/>
    <property type="molecule type" value="Genomic_DNA"/>
</dbReference>
<dbReference type="Proteomes" id="UP000272025">
    <property type="component" value="Unassembled WGS sequence"/>
</dbReference>
<dbReference type="GO" id="GO:0003712">
    <property type="term" value="F:transcription coregulator activity"/>
    <property type="evidence" value="ECO:0007669"/>
    <property type="project" value="InterPro"/>
</dbReference>
<evidence type="ECO:0000313" key="12">
    <source>
        <dbReference type="Proteomes" id="UP000272025"/>
    </source>
</evidence>
<comment type="similarity">
    <text evidence="2 9">Belongs to the Mediator complex subunit 19 family.</text>
</comment>
<evidence type="ECO:0000313" key="11">
    <source>
        <dbReference type="EMBL" id="ROT39239.1"/>
    </source>
</evidence>
<comment type="function">
    <text evidence="9">Component of the Mediator complex, a coactivator involved in the regulated transcription of nearly all RNA polymerase II-dependent genes. Mediator functions as a bridge to convey information from gene-specific regulatory proteins to the basal RNA polymerase II transcription machinery. Mediator is recruited to promoters by direct interactions with regulatory proteins and serves as a scaffold for the assembly of a functional preinitiation complex with RNA polymerase II and the general transcription factors.</text>
</comment>
<evidence type="ECO:0000256" key="7">
    <source>
        <dbReference type="ARBA" id="ARBA00023242"/>
    </source>
</evidence>
<dbReference type="STRING" id="1314773.A0A3N2PXI3"/>
<keyword evidence="6 9" id="KW-0804">Transcription</keyword>
<evidence type="ECO:0000256" key="2">
    <source>
        <dbReference type="ARBA" id="ARBA00009259"/>
    </source>
</evidence>
<dbReference type="OrthoDB" id="2160599at2759"/>
<evidence type="ECO:0000256" key="1">
    <source>
        <dbReference type="ARBA" id="ARBA00004123"/>
    </source>
</evidence>
<feature type="compositionally biased region" description="Polar residues" evidence="10">
    <location>
        <begin position="20"/>
        <end position="54"/>
    </location>
</feature>
<feature type="compositionally biased region" description="Polar residues" evidence="10">
    <location>
        <begin position="343"/>
        <end position="355"/>
    </location>
</feature>
<dbReference type="AlphaFoldDB" id="A0A3N2PXI3"/>
<comment type="subunit">
    <text evidence="9">Component of the Mediator complex.</text>
</comment>
<dbReference type="Pfam" id="PF08633">
    <property type="entry name" value="Rox3"/>
    <property type="match status" value="1"/>
</dbReference>
<organism evidence="11 12">
    <name type="scientific">Sodiomyces alkalinus (strain CBS 110278 / VKM F-3762 / F11)</name>
    <name type="common">Alkaliphilic filamentous fungus</name>
    <dbReference type="NCBI Taxonomy" id="1314773"/>
    <lineage>
        <taxon>Eukaryota</taxon>
        <taxon>Fungi</taxon>
        <taxon>Dikarya</taxon>
        <taxon>Ascomycota</taxon>
        <taxon>Pezizomycotina</taxon>
        <taxon>Sordariomycetes</taxon>
        <taxon>Hypocreomycetidae</taxon>
        <taxon>Glomerellales</taxon>
        <taxon>Plectosphaerellaceae</taxon>
        <taxon>Sodiomyces</taxon>
    </lineage>
</organism>
<feature type="compositionally biased region" description="Basic and acidic residues" evidence="10">
    <location>
        <begin position="70"/>
        <end position="81"/>
    </location>
</feature>
<reference evidence="11 12" key="1">
    <citation type="journal article" date="2018" name="Mol. Ecol.">
        <title>The obligate alkalophilic soda-lake fungus Sodiomyces alkalinus has shifted to a protein diet.</title>
        <authorList>
            <person name="Grum-Grzhimaylo A.A."/>
            <person name="Falkoski D.L."/>
            <person name="van den Heuvel J."/>
            <person name="Valero-Jimenez C.A."/>
            <person name="Min B."/>
            <person name="Choi I.G."/>
            <person name="Lipzen A."/>
            <person name="Daum C.G."/>
            <person name="Aanen D.K."/>
            <person name="Tsang A."/>
            <person name="Henrissat B."/>
            <person name="Bilanenko E.N."/>
            <person name="de Vries R.P."/>
            <person name="van Kan J.A.L."/>
            <person name="Grigoriev I.V."/>
            <person name="Debets A.J.M."/>
        </authorList>
    </citation>
    <scope>NUCLEOTIDE SEQUENCE [LARGE SCALE GENOMIC DNA]</scope>
    <source>
        <strain evidence="11 12">F11</strain>
    </source>
</reference>
<feature type="compositionally biased region" description="Low complexity" evidence="10">
    <location>
        <begin position="290"/>
        <end position="301"/>
    </location>
</feature>
<dbReference type="GO" id="GO:0006357">
    <property type="term" value="P:regulation of transcription by RNA polymerase II"/>
    <property type="evidence" value="ECO:0007669"/>
    <property type="project" value="InterPro"/>
</dbReference>